<gene>
    <name evidence="1" type="ORF">LCGC14_1638500</name>
</gene>
<proteinExistence type="predicted"/>
<evidence type="ECO:0000313" key="1">
    <source>
        <dbReference type="EMBL" id="KKM21136.1"/>
    </source>
</evidence>
<dbReference type="AlphaFoldDB" id="A0A0F9I084"/>
<sequence length="243" mass="26764">MPIFARTREKQRFAQDIANLQRFQQTQRQLQTAEQRLAILRALPLAQRQAFQGQAPQLPAFTPFPQAQSRAGGELFGDFLLNQQQIAGRAALERAKPATAIKGSFQQVTDPATGQQINALVDPTTGNIIRKLGTVEEGLSAKDKVTIAVTQAKEFRADPRIKNFQIIERSERGMQAALKQATSPNVKSRIASDQTLGVLFQKMLDPESVVRESEFARTPEGAAAINRLLAIAPQLRLGGLRLL</sequence>
<reference evidence="1" key="1">
    <citation type="journal article" date="2015" name="Nature">
        <title>Complex archaea that bridge the gap between prokaryotes and eukaryotes.</title>
        <authorList>
            <person name="Spang A."/>
            <person name="Saw J.H."/>
            <person name="Jorgensen S.L."/>
            <person name="Zaremba-Niedzwiedzka K."/>
            <person name="Martijn J."/>
            <person name="Lind A.E."/>
            <person name="van Eijk R."/>
            <person name="Schleper C."/>
            <person name="Guy L."/>
            <person name="Ettema T.J."/>
        </authorList>
    </citation>
    <scope>NUCLEOTIDE SEQUENCE</scope>
</reference>
<name>A0A0F9I084_9ZZZZ</name>
<comment type="caution">
    <text evidence="1">The sequence shown here is derived from an EMBL/GenBank/DDBJ whole genome shotgun (WGS) entry which is preliminary data.</text>
</comment>
<protein>
    <submittedName>
        <fullName evidence="1">Uncharacterized protein</fullName>
    </submittedName>
</protein>
<feature type="non-terminal residue" evidence="1">
    <location>
        <position position="243"/>
    </location>
</feature>
<dbReference type="EMBL" id="LAZR01013617">
    <property type="protein sequence ID" value="KKM21136.1"/>
    <property type="molecule type" value="Genomic_DNA"/>
</dbReference>
<organism evidence="1">
    <name type="scientific">marine sediment metagenome</name>
    <dbReference type="NCBI Taxonomy" id="412755"/>
    <lineage>
        <taxon>unclassified sequences</taxon>
        <taxon>metagenomes</taxon>
        <taxon>ecological metagenomes</taxon>
    </lineage>
</organism>
<accession>A0A0F9I084</accession>